<organism evidence="1 2">
    <name type="scientific">Mycolicibacterium obuense</name>
    <dbReference type="NCBI Taxonomy" id="1807"/>
    <lineage>
        <taxon>Bacteria</taxon>
        <taxon>Bacillati</taxon>
        <taxon>Actinomycetota</taxon>
        <taxon>Actinomycetes</taxon>
        <taxon>Mycobacteriales</taxon>
        <taxon>Mycobacteriaceae</taxon>
        <taxon>Mycolicibacterium</taxon>
    </lineage>
</organism>
<reference evidence="1 2" key="1">
    <citation type="journal article" date="2015" name="Genome Announc.">
        <title>Draft Genome Sequence of Mycobacterium obuense Strain UC1, Isolated from Patient Sputum.</title>
        <authorList>
            <person name="Greninger A.L."/>
            <person name="Cunningham G."/>
            <person name="Hsu E.D."/>
            <person name="Yu J.M."/>
            <person name="Chiu C.Y."/>
            <person name="Miller S."/>
        </authorList>
    </citation>
    <scope>NUCLEOTIDE SEQUENCE [LARGE SCALE GENOMIC DNA]</scope>
    <source>
        <strain evidence="1 2">UC1</strain>
    </source>
</reference>
<name>A0A0M2WI17_9MYCO</name>
<protein>
    <submittedName>
        <fullName evidence="1">Uncharacterized protein</fullName>
    </submittedName>
</protein>
<dbReference type="EMBL" id="LAUZ02000017">
    <property type="protein sequence ID" value="KKO60888.1"/>
    <property type="molecule type" value="Genomic_DNA"/>
</dbReference>
<proteinExistence type="predicted"/>
<sequence>MKYTVNMNVVRRASAGNRYTDSNPTADAALTIGSTGRTFSGRPTASSAARTGAIGPIHATASPACIAASTA</sequence>
<comment type="caution">
    <text evidence="1">The sequence shown here is derived from an EMBL/GenBank/DDBJ whole genome shotgun (WGS) entry which is preliminary data.</text>
</comment>
<evidence type="ECO:0000313" key="1">
    <source>
        <dbReference type="EMBL" id="KKO60888.1"/>
    </source>
</evidence>
<gene>
    <name evidence="1" type="ORF">WN67_31530</name>
</gene>
<keyword evidence="2" id="KW-1185">Reference proteome</keyword>
<accession>A0A0M2WI17</accession>
<dbReference type="Proteomes" id="UP000034150">
    <property type="component" value="Unassembled WGS sequence"/>
</dbReference>
<dbReference type="PATRIC" id="fig|1807.13.peg.1963"/>
<dbReference type="AlphaFoldDB" id="A0A0M2WI17"/>
<evidence type="ECO:0000313" key="2">
    <source>
        <dbReference type="Proteomes" id="UP000034150"/>
    </source>
</evidence>